<keyword evidence="8" id="KW-1185">Reference proteome</keyword>
<comment type="subcellular location">
    <subcellularLocation>
        <location evidence="1">Membrane</location>
        <topology evidence="1">Single-pass membrane protein</topology>
    </subcellularLocation>
</comment>
<keyword evidence="4" id="KW-0472">Membrane</keyword>
<evidence type="ECO:0000313" key="8">
    <source>
        <dbReference type="Proteomes" id="UP001327560"/>
    </source>
</evidence>
<protein>
    <submittedName>
        <fullName evidence="7">Uncharacterized protein</fullName>
    </submittedName>
</protein>
<evidence type="ECO:0000256" key="2">
    <source>
        <dbReference type="ARBA" id="ARBA00022692"/>
    </source>
</evidence>
<evidence type="ECO:0000256" key="5">
    <source>
        <dbReference type="ARBA" id="ARBA00035114"/>
    </source>
</evidence>
<dbReference type="AlphaFoldDB" id="A0AAQ3K0Z0"/>
<dbReference type="Pfam" id="PF05633">
    <property type="entry name" value="ROH1-like"/>
    <property type="match status" value="1"/>
</dbReference>
<accession>A0AAQ3K0Z0</accession>
<gene>
    <name evidence="7" type="ORF">Cni_G06791</name>
</gene>
<evidence type="ECO:0000256" key="6">
    <source>
        <dbReference type="SAM" id="MobiDB-lite"/>
    </source>
</evidence>
<dbReference type="GO" id="GO:0016020">
    <property type="term" value="C:membrane"/>
    <property type="evidence" value="ECO:0007669"/>
    <property type="project" value="UniProtKB-SubCell"/>
</dbReference>
<evidence type="ECO:0000256" key="4">
    <source>
        <dbReference type="ARBA" id="ARBA00023136"/>
    </source>
</evidence>
<proteinExistence type="inferred from homology"/>
<reference evidence="7 8" key="1">
    <citation type="submission" date="2023-10" db="EMBL/GenBank/DDBJ databases">
        <title>Chromosome-scale genome assembly provides insights into flower coloration mechanisms of Canna indica.</title>
        <authorList>
            <person name="Li C."/>
        </authorList>
    </citation>
    <scope>NUCLEOTIDE SEQUENCE [LARGE SCALE GENOMIC DNA]</scope>
    <source>
        <tissue evidence="7">Flower</tissue>
    </source>
</reference>
<dbReference type="InterPro" id="IPR008511">
    <property type="entry name" value="ROH1-like"/>
</dbReference>
<name>A0AAQ3K0Z0_9LILI</name>
<keyword evidence="2" id="KW-0812">Transmembrane</keyword>
<comment type="similarity">
    <text evidence="5">Belongs to the ROH1 family.</text>
</comment>
<dbReference type="EMBL" id="CP136891">
    <property type="protein sequence ID" value="WOK98081.1"/>
    <property type="molecule type" value="Genomic_DNA"/>
</dbReference>
<evidence type="ECO:0000256" key="1">
    <source>
        <dbReference type="ARBA" id="ARBA00004167"/>
    </source>
</evidence>
<keyword evidence="3" id="KW-1133">Transmembrane helix</keyword>
<feature type="region of interest" description="Disordered" evidence="6">
    <location>
        <begin position="179"/>
        <end position="219"/>
    </location>
</feature>
<dbReference type="Proteomes" id="UP001327560">
    <property type="component" value="Chromosome 2"/>
</dbReference>
<feature type="compositionally biased region" description="Low complexity" evidence="6">
    <location>
        <begin position="180"/>
        <end position="213"/>
    </location>
</feature>
<sequence length="395" mass="41924">MTTTTENQGGGSPSSSTAFMGRAFFSLRRGAQVVSMEQGQEQDLDLFQSHVADRLLALMPAHGSGGEAYPLLSLAFLSKLLDALLSCDEEFRSLLGRNHTCLLAKSPADRAVNDLLDRAVKSLDVCNAVTLALHSLRHWHRHALIAASALLPAHPGEGPLNRARRALAKLFASCPNSPFAASARTEGSGSSGRSASSHMRALSSTVSRNWSSSRPMPPVPAHLATPRGGEAGGAGMALAVYAMSSALAFTMWALAAAVPSQDRGSGASSSPVSPRQHLPWAGAMLGLQDRITEESRRRRSAAGLLAEMQGVERCGRELMEAVGESGPPQSPSEDMAARAAELAEACRRLDEGLGPLERQVREVFHRMVRSRAEVLRCVEQSTRAAAVLPNPPLVS</sequence>
<organism evidence="7 8">
    <name type="scientific">Canna indica</name>
    <name type="common">Indian-shot</name>
    <dbReference type="NCBI Taxonomy" id="4628"/>
    <lineage>
        <taxon>Eukaryota</taxon>
        <taxon>Viridiplantae</taxon>
        <taxon>Streptophyta</taxon>
        <taxon>Embryophyta</taxon>
        <taxon>Tracheophyta</taxon>
        <taxon>Spermatophyta</taxon>
        <taxon>Magnoliopsida</taxon>
        <taxon>Liliopsida</taxon>
        <taxon>Zingiberales</taxon>
        <taxon>Cannaceae</taxon>
        <taxon>Canna</taxon>
    </lineage>
</organism>
<evidence type="ECO:0000313" key="7">
    <source>
        <dbReference type="EMBL" id="WOK98081.1"/>
    </source>
</evidence>
<evidence type="ECO:0000256" key="3">
    <source>
        <dbReference type="ARBA" id="ARBA00022989"/>
    </source>
</evidence>
<dbReference type="PANTHER" id="PTHR31509">
    <property type="entry name" value="BPS1-LIKE PROTEIN"/>
    <property type="match status" value="1"/>
</dbReference>